<dbReference type="EMBL" id="PQXL01000028">
    <property type="protein sequence ID" value="THV54372.1"/>
    <property type="molecule type" value="Genomic_DNA"/>
</dbReference>
<accession>A0A4S8RB66</accession>
<keyword evidence="1" id="KW-0812">Transmembrane</keyword>
<reference evidence="2 3" key="1">
    <citation type="submission" date="2017-12" db="EMBL/GenBank/DDBJ databases">
        <title>Comparative genomics of Botrytis spp.</title>
        <authorList>
            <person name="Valero-Jimenez C.A."/>
            <person name="Tapia P."/>
            <person name="Veloso J."/>
            <person name="Silva-Moreno E."/>
            <person name="Staats M."/>
            <person name="Valdes J.H."/>
            <person name="Van Kan J.A.L."/>
        </authorList>
    </citation>
    <scope>NUCLEOTIDE SEQUENCE [LARGE SCALE GENOMIC DNA]</scope>
    <source>
        <strain evidence="2 3">MUCL435</strain>
    </source>
</reference>
<organism evidence="2 3">
    <name type="scientific">Botrytis galanthina</name>
    <dbReference type="NCBI Taxonomy" id="278940"/>
    <lineage>
        <taxon>Eukaryota</taxon>
        <taxon>Fungi</taxon>
        <taxon>Dikarya</taxon>
        <taxon>Ascomycota</taxon>
        <taxon>Pezizomycotina</taxon>
        <taxon>Leotiomycetes</taxon>
        <taxon>Helotiales</taxon>
        <taxon>Sclerotiniaceae</taxon>
        <taxon>Botrytis</taxon>
    </lineage>
</organism>
<evidence type="ECO:0000313" key="3">
    <source>
        <dbReference type="Proteomes" id="UP000308671"/>
    </source>
</evidence>
<keyword evidence="1" id="KW-0472">Membrane</keyword>
<evidence type="ECO:0000313" key="2">
    <source>
        <dbReference type="EMBL" id="THV54372.1"/>
    </source>
</evidence>
<comment type="caution">
    <text evidence="2">The sequence shown here is derived from an EMBL/GenBank/DDBJ whole genome shotgun (WGS) entry which is preliminary data.</text>
</comment>
<sequence>MLCRYRGFGTDLGKRFDWPIQTHLLYLAMLYPTDPITSAINSSIVCLFWGISSDVLVVFGTILSGIIHLALALMATSQNR</sequence>
<feature type="transmembrane region" description="Helical" evidence="1">
    <location>
        <begin position="24"/>
        <end position="50"/>
    </location>
</feature>
<evidence type="ECO:0000256" key="1">
    <source>
        <dbReference type="SAM" id="Phobius"/>
    </source>
</evidence>
<dbReference type="Proteomes" id="UP000308671">
    <property type="component" value="Unassembled WGS sequence"/>
</dbReference>
<dbReference type="OrthoDB" id="3484880at2759"/>
<proteinExistence type="predicted"/>
<gene>
    <name evidence="2" type="ORF">BGAL_0028g00280</name>
</gene>
<keyword evidence="3" id="KW-1185">Reference proteome</keyword>
<feature type="transmembrane region" description="Helical" evidence="1">
    <location>
        <begin position="56"/>
        <end position="75"/>
    </location>
</feature>
<dbReference type="AlphaFoldDB" id="A0A4S8RB66"/>
<keyword evidence="1" id="KW-1133">Transmembrane helix</keyword>
<protein>
    <submittedName>
        <fullName evidence="2">Uncharacterized protein</fullName>
    </submittedName>
</protein>
<name>A0A4S8RB66_9HELO</name>